<comment type="caution">
    <text evidence="10">The sequence shown here is derived from an EMBL/GenBank/DDBJ whole genome shotgun (WGS) entry which is preliminary data.</text>
</comment>
<sequence length="233" mass="26536">MRAAFLLLWLPVLLSCTLPADSTFRLEQQRYPRVRAAYAARWPALQAELRRRHLDADRLELYLRAFKIGRRVEVWARNHGQGRYQLLRRYHLAGTSGTLGPKLKSGDGQIPEGCYRVDRYNPSSLYHLSLGLDYPNAHDRARGEQDPGGDIFIHGSNVTIGCLPITNDCVEELYVLAVEARAAGQDTLPVHIFPFELNPTDLAAHWSSPHHAFWATLAPTYQYFEQHHTLPAR</sequence>
<comment type="similarity">
    <text evidence="2">Belongs to the YkuD family.</text>
</comment>
<dbReference type="PANTHER" id="PTHR36699">
    <property type="entry name" value="LD-TRANSPEPTIDASE"/>
    <property type="match status" value="1"/>
</dbReference>
<feature type="active site" description="Nucleophile" evidence="7">
    <location>
        <position position="162"/>
    </location>
</feature>
<evidence type="ECO:0000313" key="10">
    <source>
        <dbReference type="EMBL" id="RTQ50173.1"/>
    </source>
</evidence>
<evidence type="ECO:0000256" key="5">
    <source>
        <dbReference type="ARBA" id="ARBA00022984"/>
    </source>
</evidence>
<keyword evidence="8" id="KW-0732">Signal</keyword>
<dbReference type="PROSITE" id="PS51257">
    <property type="entry name" value="PROKAR_LIPOPROTEIN"/>
    <property type="match status" value="1"/>
</dbReference>
<dbReference type="Proteomes" id="UP000282184">
    <property type="component" value="Unassembled WGS sequence"/>
</dbReference>
<keyword evidence="11" id="KW-1185">Reference proteome</keyword>
<organism evidence="10 11">
    <name type="scientific">Hymenobacter gummosus</name>
    <dbReference type="NCBI Taxonomy" id="1776032"/>
    <lineage>
        <taxon>Bacteria</taxon>
        <taxon>Pseudomonadati</taxon>
        <taxon>Bacteroidota</taxon>
        <taxon>Cytophagia</taxon>
        <taxon>Cytophagales</taxon>
        <taxon>Hymenobacteraceae</taxon>
        <taxon>Hymenobacter</taxon>
    </lineage>
</organism>
<evidence type="ECO:0000256" key="2">
    <source>
        <dbReference type="ARBA" id="ARBA00005992"/>
    </source>
</evidence>
<dbReference type="InterPro" id="IPR038063">
    <property type="entry name" value="Transpep_catalytic_dom"/>
</dbReference>
<evidence type="ECO:0000256" key="3">
    <source>
        <dbReference type="ARBA" id="ARBA00022679"/>
    </source>
</evidence>
<dbReference type="EMBL" id="RXOF01000005">
    <property type="protein sequence ID" value="RTQ50173.1"/>
    <property type="molecule type" value="Genomic_DNA"/>
</dbReference>
<keyword evidence="6 7" id="KW-0961">Cell wall biogenesis/degradation</keyword>
<dbReference type="GO" id="GO:0008360">
    <property type="term" value="P:regulation of cell shape"/>
    <property type="evidence" value="ECO:0007669"/>
    <property type="project" value="UniProtKB-UniRule"/>
</dbReference>
<name>A0A3S0JEM8_9BACT</name>
<evidence type="ECO:0000313" key="11">
    <source>
        <dbReference type="Proteomes" id="UP000282184"/>
    </source>
</evidence>
<dbReference type="AlphaFoldDB" id="A0A3S0JEM8"/>
<evidence type="ECO:0000256" key="6">
    <source>
        <dbReference type="ARBA" id="ARBA00023316"/>
    </source>
</evidence>
<proteinExistence type="inferred from homology"/>
<protein>
    <recommendedName>
        <fullName evidence="9">L,D-TPase catalytic domain-containing protein</fullName>
    </recommendedName>
</protein>
<feature type="signal peptide" evidence="8">
    <location>
        <begin position="1"/>
        <end position="20"/>
    </location>
</feature>
<evidence type="ECO:0000256" key="1">
    <source>
        <dbReference type="ARBA" id="ARBA00004752"/>
    </source>
</evidence>
<dbReference type="PANTHER" id="PTHR36699:SF1">
    <property type="entry name" value="L,D-TRANSPEPTIDASE YAFK-RELATED"/>
    <property type="match status" value="1"/>
</dbReference>
<gene>
    <name evidence="10" type="ORF">EJV47_11100</name>
</gene>
<reference evidence="10 11" key="1">
    <citation type="submission" date="2018-12" db="EMBL/GenBank/DDBJ databases">
        <title>Hymenobacter gummosus sp. nov., isolated from a spring.</title>
        <authorList>
            <person name="Nie L."/>
        </authorList>
    </citation>
    <scope>NUCLEOTIDE SEQUENCE [LARGE SCALE GENOMIC DNA]</scope>
    <source>
        <strain evidence="10 11">KCTC 52166</strain>
    </source>
</reference>
<evidence type="ECO:0000256" key="7">
    <source>
        <dbReference type="PROSITE-ProRule" id="PRU01373"/>
    </source>
</evidence>
<dbReference type="GO" id="GO:0009252">
    <property type="term" value="P:peptidoglycan biosynthetic process"/>
    <property type="evidence" value="ECO:0007669"/>
    <property type="project" value="UniProtKB-UniPathway"/>
</dbReference>
<accession>A0A3S0JEM8</accession>
<dbReference type="OrthoDB" id="9809748at2"/>
<dbReference type="SUPFAM" id="SSF141523">
    <property type="entry name" value="L,D-transpeptidase catalytic domain-like"/>
    <property type="match status" value="1"/>
</dbReference>
<evidence type="ECO:0000256" key="4">
    <source>
        <dbReference type="ARBA" id="ARBA00022960"/>
    </source>
</evidence>
<feature type="active site" description="Proton donor/acceptor" evidence="7">
    <location>
        <position position="154"/>
    </location>
</feature>
<keyword evidence="5 7" id="KW-0573">Peptidoglycan synthesis</keyword>
<dbReference type="UniPathway" id="UPA00219"/>
<dbReference type="InterPro" id="IPR005490">
    <property type="entry name" value="LD_TPept_cat_dom"/>
</dbReference>
<dbReference type="GO" id="GO:0004180">
    <property type="term" value="F:carboxypeptidase activity"/>
    <property type="evidence" value="ECO:0007669"/>
    <property type="project" value="UniProtKB-ARBA"/>
</dbReference>
<comment type="pathway">
    <text evidence="1 7">Cell wall biogenesis; peptidoglycan biosynthesis.</text>
</comment>
<dbReference type="Pfam" id="PF03734">
    <property type="entry name" value="YkuD"/>
    <property type="match status" value="1"/>
</dbReference>
<dbReference type="PROSITE" id="PS52029">
    <property type="entry name" value="LD_TPASE"/>
    <property type="match status" value="1"/>
</dbReference>
<feature type="domain" description="L,D-TPase catalytic" evidence="9">
    <location>
        <begin position="61"/>
        <end position="193"/>
    </location>
</feature>
<dbReference type="CDD" id="cd16913">
    <property type="entry name" value="YkuD_like"/>
    <property type="match status" value="1"/>
</dbReference>
<dbReference type="RefSeq" id="WP_126693223.1">
    <property type="nucleotide sequence ID" value="NZ_RXOF01000005.1"/>
</dbReference>
<keyword evidence="4 7" id="KW-0133">Cell shape</keyword>
<dbReference type="GO" id="GO:0016740">
    <property type="term" value="F:transferase activity"/>
    <property type="evidence" value="ECO:0007669"/>
    <property type="project" value="UniProtKB-KW"/>
</dbReference>
<dbReference type="GO" id="GO:0071555">
    <property type="term" value="P:cell wall organization"/>
    <property type="evidence" value="ECO:0007669"/>
    <property type="project" value="UniProtKB-UniRule"/>
</dbReference>
<keyword evidence="3" id="KW-0808">Transferase</keyword>
<feature type="chain" id="PRO_5018679477" description="L,D-TPase catalytic domain-containing protein" evidence="8">
    <location>
        <begin position="21"/>
        <end position="233"/>
    </location>
</feature>
<evidence type="ECO:0000259" key="9">
    <source>
        <dbReference type="PROSITE" id="PS52029"/>
    </source>
</evidence>
<evidence type="ECO:0000256" key="8">
    <source>
        <dbReference type="SAM" id="SignalP"/>
    </source>
</evidence>